<evidence type="ECO:0000313" key="8">
    <source>
        <dbReference type="RefSeq" id="XP_007941623.1"/>
    </source>
</evidence>
<evidence type="ECO:0000256" key="2">
    <source>
        <dbReference type="ARBA" id="ARBA00022692"/>
    </source>
</evidence>
<dbReference type="InterPro" id="IPR036259">
    <property type="entry name" value="MFS_trans_sf"/>
</dbReference>
<dbReference type="InterPro" id="IPR005829">
    <property type="entry name" value="Sugar_transporter_CS"/>
</dbReference>
<comment type="subcellular location">
    <subcellularLocation>
        <location evidence="1">Membrane</location>
        <topology evidence="1">Multi-pass membrane protein</topology>
    </subcellularLocation>
</comment>
<accession>A0A8B7A0Z9</accession>
<dbReference type="Pfam" id="PF00083">
    <property type="entry name" value="Sugar_tr"/>
    <property type="match status" value="1"/>
</dbReference>
<keyword evidence="4 5" id="KW-0472">Membrane</keyword>
<keyword evidence="2 5" id="KW-0812">Transmembrane</keyword>
<dbReference type="RefSeq" id="XP_007941623.1">
    <property type="nucleotide sequence ID" value="XM_007943432.1"/>
</dbReference>
<proteinExistence type="predicted"/>
<evidence type="ECO:0000256" key="4">
    <source>
        <dbReference type="ARBA" id="ARBA00023136"/>
    </source>
</evidence>
<dbReference type="PANTHER" id="PTHR24064">
    <property type="entry name" value="SOLUTE CARRIER FAMILY 22 MEMBER"/>
    <property type="match status" value="1"/>
</dbReference>
<dbReference type="SUPFAM" id="SSF103473">
    <property type="entry name" value="MFS general substrate transporter"/>
    <property type="match status" value="1"/>
</dbReference>
<dbReference type="GO" id="GO:0016020">
    <property type="term" value="C:membrane"/>
    <property type="evidence" value="ECO:0007669"/>
    <property type="project" value="UniProtKB-SubCell"/>
</dbReference>
<feature type="domain" description="Major facilitator superfamily (MFS) profile" evidence="6">
    <location>
        <begin position="104"/>
        <end position="400"/>
    </location>
</feature>
<dbReference type="PROSITE" id="PS50850">
    <property type="entry name" value="MFS"/>
    <property type="match status" value="1"/>
</dbReference>
<keyword evidence="7" id="KW-1185">Reference proteome</keyword>
<dbReference type="InterPro" id="IPR020846">
    <property type="entry name" value="MFS_dom"/>
</dbReference>
<protein>
    <submittedName>
        <fullName evidence="8">Steroid transmembrane transporter SLC22A24-like</fullName>
    </submittedName>
</protein>
<dbReference type="OrthoDB" id="2544694at2759"/>
<dbReference type="Gene3D" id="1.20.1250.20">
    <property type="entry name" value="MFS general substrate transporter like domains"/>
    <property type="match status" value="1"/>
</dbReference>
<evidence type="ECO:0000256" key="5">
    <source>
        <dbReference type="SAM" id="Phobius"/>
    </source>
</evidence>
<organism evidence="7 8">
    <name type="scientific">Orycteropus afer afer</name>
    <dbReference type="NCBI Taxonomy" id="1230840"/>
    <lineage>
        <taxon>Eukaryota</taxon>
        <taxon>Metazoa</taxon>
        <taxon>Chordata</taxon>
        <taxon>Craniata</taxon>
        <taxon>Vertebrata</taxon>
        <taxon>Euteleostomi</taxon>
        <taxon>Mammalia</taxon>
        <taxon>Eutheria</taxon>
        <taxon>Afrotheria</taxon>
        <taxon>Tubulidentata</taxon>
        <taxon>Orycteropodidae</taxon>
        <taxon>Orycteropus</taxon>
    </lineage>
</organism>
<gene>
    <name evidence="8" type="primary">LOC103199196</name>
</gene>
<keyword evidence="3 5" id="KW-1133">Transmembrane helix</keyword>
<evidence type="ECO:0000256" key="1">
    <source>
        <dbReference type="ARBA" id="ARBA00004141"/>
    </source>
</evidence>
<dbReference type="GO" id="GO:0022857">
    <property type="term" value="F:transmembrane transporter activity"/>
    <property type="evidence" value="ECO:0007669"/>
    <property type="project" value="InterPro"/>
</dbReference>
<feature type="transmembrane region" description="Helical" evidence="5">
    <location>
        <begin position="234"/>
        <end position="254"/>
    </location>
</feature>
<feature type="transmembrane region" description="Helical" evidence="5">
    <location>
        <begin position="6"/>
        <end position="27"/>
    </location>
</feature>
<evidence type="ECO:0000256" key="3">
    <source>
        <dbReference type="ARBA" id="ARBA00022989"/>
    </source>
</evidence>
<name>A0A8B7A0Z9_ORYAF</name>
<dbReference type="Proteomes" id="UP000694850">
    <property type="component" value="Unplaced"/>
</dbReference>
<evidence type="ECO:0000259" key="6">
    <source>
        <dbReference type="PROSITE" id="PS50850"/>
    </source>
</evidence>
<sequence length="400" mass="45855">MAFSEILLHVGNLGKFQILLFILILLITTLMNVHNLVDNFTSATPAHRCYIHLLDNTTFVTNTSVNLTTEALLRVSIPMGPNYKPEQCRRFRQTQWQLLDSNMSITNISELETEPCLDGWIYDQSIFTSTIVTQWDLVCDKKSFKSLSQSIFFTGQMMGTPISGYFADRFGRKPVLLCFSLLFGLFGTCSLFASTFPVYCMIRFIMAISLGTVTSNNIILLIEWIPTKARTQMMTALSMSMSTGQILLAGVTYAFRDWHIVQLAISLPYLAYFLLLWWFSESARWLIVTGKLDKALKELKKVARFNGKNDAAENLTIELLKSTMQEELASCTHSSKLKELIASSTMRKIICCFCFMRYGVFARWNRTGRKRIHGHVSYHQYDLWYGTHSYKKQRKSGTVY</sequence>
<reference evidence="8" key="1">
    <citation type="submission" date="2025-08" db="UniProtKB">
        <authorList>
            <consortium name="RefSeq"/>
        </authorList>
    </citation>
    <scope>IDENTIFICATION</scope>
</reference>
<dbReference type="GeneID" id="103199196"/>
<dbReference type="InterPro" id="IPR005828">
    <property type="entry name" value="MFS_sugar_transport-like"/>
</dbReference>
<evidence type="ECO:0000313" key="7">
    <source>
        <dbReference type="Proteomes" id="UP000694850"/>
    </source>
</evidence>
<feature type="transmembrane region" description="Helical" evidence="5">
    <location>
        <begin position="175"/>
        <end position="196"/>
    </location>
</feature>
<dbReference type="AlphaFoldDB" id="A0A8B7A0Z9"/>
<dbReference type="PROSITE" id="PS00216">
    <property type="entry name" value="SUGAR_TRANSPORT_1"/>
    <property type="match status" value="1"/>
</dbReference>
<feature type="transmembrane region" description="Helical" evidence="5">
    <location>
        <begin position="202"/>
        <end position="222"/>
    </location>
</feature>
<feature type="transmembrane region" description="Helical" evidence="5">
    <location>
        <begin position="260"/>
        <end position="279"/>
    </location>
</feature>